<reference evidence="2" key="2">
    <citation type="submission" date="2022-01" db="EMBL/GenBank/DDBJ databases">
        <authorList>
            <person name="Yamashiro T."/>
            <person name="Shiraishi A."/>
            <person name="Satake H."/>
            <person name="Nakayama K."/>
        </authorList>
    </citation>
    <scope>NUCLEOTIDE SEQUENCE</scope>
</reference>
<dbReference type="EMBL" id="BQNB010018293">
    <property type="protein sequence ID" value="GJT72805.1"/>
    <property type="molecule type" value="Genomic_DNA"/>
</dbReference>
<sequence length="116" mass="13595">MSAVVISPRFNTASHIRERDPVRCSSVFVPYAVAPIAYPQSKESLEVVWMQTDVKFVQEYEACYVYGEMFPRLVRPRIGKKLSRYVCKRMGKEVRSPNMCEVKKRDTLRLFILSLW</sequence>
<dbReference type="EMBL" id="BQNB010021269">
    <property type="protein sequence ID" value="GJU04645.1"/>
    <property type="molecule type" value="Genomic_DNA"/>
</dbReference>
<dbReference type="EMBL" id="BQNB010021136">
    <property type="protein sequence ID" value="GJU03274.1"/>
    <property type="molecule type" value="Genomic_DNA"/>
</dbReference>
<reference evidence="2" key="1">
    <citation type="journal article" date="2022" name="Int. J. Mol. Sci.">
        <title>Draft Genome of Tanacetum Coccineum: Genomic Comparison of Closely Related Tanacetum-Family Plants.</title>
        <authorList>
            <person name="Yamashiro T."/>
            <person name="Shiraishi A."/>
            <person name="Nakayama K."/>
            <person name="Satake H."/>
        </authorList>
    </citation>
    <scope>NUCLEOTIDE SEQUENCE</scope>
</reference>
<evidence type="ECO:0000313" key="2">
    <source>
        <dbReference type="EMBL" id="GJT72805.1"/>
    </source>
</evidence>
<dbReference type="EMBL" id="BQNB010015488">
    <property type="protein sequence ID" value="GJT40596.1"/>
    <property type="molecule type" value="Genomic_DNA"/>
</dbReference>
<proteinExistence type="predicted"/>
<evidence type="ECO:0000313" key="3">
    <source>
        <dbReference type="EMBL" id="GJU03274.1"/>
    </source>
</evidence>
<evidence type="ECO:0000313" key="1">
    <source>
        <dbReference type="EMBL" id="GJT40596.1"/>
    </source>
</evidence>
<organism evidence="2 5">
    <name type="scientific">Tanacetum coccineum</name>
    <dbReference type="NCBI Taxonomy" id="301880"/>
    <lineage>
        <taxon>Eukaryota</taxon>
        <taxon>Viridiplantae</taxon>
        <taxon>Streptophyta</taxon>
        <taxon>Embryophyta</taxon>
        <taxon>Tracheophyta</taxon>
        <taxon>Spermatophyta</taxon>
        <taxon>Magnoliopsida</taxon>
        <taxon>eudicotyledons</taxon>
        <taxon>Gunneridae</taxon>
        <taxon>Pentapetalae</taxon>
        <taxon>asterids</taxon>
        <taxon>campanulids</taxon>
        <taxon>Asterales</taxon>
        <taxon>Asteraceae</taxon>
        <taxon>Asteroideae</taxon>
        <taxon>Anthemideae</taxon>
        <taxon>Anthemidinae</taxon>
        <taxon>Tanacetum</taxon>
    </lineage>
</organism>
<gene>
    <name evidence="1" type="ORF">Tco_0940461</name>
    <name evidence="2" type="ORF">Tco_1032091</name>
    <name evidence="3" type="ORF">Tco_1113612</name>
    <name evidence="4" type="ORF">Tco_1121075</name>
</gene>
<evidence type="ECO:0000313" key="4">
    <source>
        <dbReference type="EMBL" id="GJU04645.1"/>
    </source>
</evidence>
<dbReference type="Proteomes" id="UP001151760">
    <property type="component" value="Unassembled WGS sequence"/>
</dbReference>
<accession>A0ABQ5GBE1</accession>
<evidence type="ECO:0000313" key="5">
    <source>
        <dbReference type="Proteomes" id="UP001151760"/>
    </source>
</evidence>
<keyword evidence="5" id="KW-1185">Reference proteome</keyword>
<comment type="caution">
    <text evidence="2">The sequence shown here is derived from an EMBL/GenBank/DDBJ whole genome shotgun (WGS) entry which is preliminary data.</text>
</comment>
<name>A0ABQ5GBE1_9ASTR</name>
<protein>
    <submittedName>
        <fullName evidence="2">Uncharacterized protein</fullName>
    </submittedName>
</protein>